<dbReference type="CDD" id="cd01856">
    <property type="entry name" value="YlqF"/>
    <property type="match status" value="1"/>
</dbReference>
<evidence type="ECO:0000256" key="2">
    <source>
        <dbReference type="ARBA" id="ARBA00022741"/>
    </source>
</evidence>
<dbReference type="InterPro" id="IPR016478">
    <property type="entry name" value="GTPase_MTG1"/>
</dbReference>
<sequence length="283" mass="32285">MNINWYPGHMKKTIEDIEKKLKLVDFVIEIIDSRIPFSSRNPLFDDLLKNKKRLLIFNKSDLSDPKLNELWMDRLTDENNFAISYNAMKPNVGLVVNKSEELMAEEIKKFEDKGLNKGPLRAMIVGIPNSGKSTFINSISGTRSAKTGNRPGVTKVNQWIKIHPKLHLLDTPGVLWPKFQDKVGLNLAFTGAIKDEIMDRETLALRLIEKLKEISPSSLEERYKLQDIHDMTGIEIMDEIGSKRGALMRGGYIDYEKVSGIILDEFRKGILGRITLEVPDEFL</sequence>
<evidence type="ECO:0000256" key="3">
    <source>
        <dbReference type="ARBA" id="ARBA00023134"/>
    </source>
</evidence>
<dbReference type="Gene3D" id="3.40.50.300">
    <property type="entry name" value="P-loop containing nucleotide triphosphate hydrolases"/>
    <property type="match status" value="1"/>
</dbReference>
<comment type="function">
    <text evidence="4">Required for a late step of 50S ribosomal subunit assembly. Has GTPase activity.</text>
</comment>
<dbReference type="PRINTS" id="PR00326">
    <property type="entry name" value="GTP1OBG"/>
</dbReference>
<keyword evidence="2 4" id="KW-0547">Nucleotide-binding</keyword>
<dbReference type="SUPFAM" id="SSF52540">
    <property type="entry name" value="P-loop containing nucleoside triphosphate hydrolases"/>
    <property type="match status" value="1"/>
</dbReference>
<organism evidence="7">
    <name type="scientific">Peptoniphilus harei</name>
    <dbReference type="NCBI Taxonomy" id="54005"/>
    <lineage>
        <taxon>Bacteria</taxon>
        <taxon>Bacillati</taxon>
        <taxon>Bacillota</taxon>
        <taxon>Tissierellia</taxon>
        <taxon>Tissierellales</taxon>
        <taxon>Peptoniphilaceae</taxon>
        <taxon>Peptoniphilus</taxon>
    </lineage>
</organism>
<dbReference type="PANTHER" id="PTHR45782:SF4">
    <property type="entry name" value="MITOCHONDRIAL RIBOSOME-ASSOCIATED GTPASE 1"/>
    <property type="match status" value="1"/>
</dbReference>
<evidence type="ECO:0000256" key="4">
    <source>
        <dbReference type="PIRNR" id="PIRNR006230"/>
    </source>
</evidence>
<keyword evidence="3 4" id="KW-0342">GTP-binding</keyword>
<dbReference type="GO" id="GO:0005525">
    <property type="term" value="F:GTP binding"/>
    <property type="evidence" value="ECO:0007669"/>
    <property type="project" value="UniProtKB-KW"/>
</dbReference>
<feature type="binding site" evidence="5">
    <location>
        <position position="173"/>
    </location>
    <ligand>
        <name>GTP</name>
        <dbReference type="ChEBI" id="CHEBI:37565"/>
    </ligand>
</feature>
<dbReference type="PROSITE" id="PS51721">
    <property type="entry name" value="G_CP"/>
    <property type="match status" value="1"/>
</dbReference>
<dbReference type="GO" id="GO:0003924">
    <property type="term" value="F:GTPase activity"/>
    <property type="evidence" value="ECO:0007669"/>
    <property type="project" value="TreeGrafter"/>
</dbReference>
<comment type="similarity">
    <text evidence="4">Belongs to the TRAFAC class YlqF/YawG GTPase family. MTG1 subfamily.</text>
</comment>
<reference evidence="7 8" key="1">
    <citation type="submission" date="2016-01" db="EMBL/GenBank/DDBJ databases">
        <authorList>
            <person name="Oliw E.H."/>
        </authorList>
    </citation>
    <scope>NUCLEOTIDE SEQUENCE [LARGE SCALE GENOMIC DNA]</scope>
    <source>
        <strain evidence="7 8">CMW7756A</strain>
    </source>
</reference>
<dbReference type="Pfam" id="PF01926">
    <property type="entry name" value="MMR_HSR1"/>
    <property type="match status" value="1"/>
</dbReference>
<evidence type="ECO:0000313" key="8">
    <source>
        <dbReference type="Proteomes" id="UP000070174"/>
    </source>
</evidence>
<keyword evidence="4" id="KW-0963">Cytoplasm</keyword>
<feature type="domain" description="CP-type G" evidence="6">
    <location>
        <begin position="11"/>
        <end position="177"/>
    </location>
</feature>
<dbReference type="NCBIfam" id="TIGR03596">
    <property type="entry name" value="GTPase_YlqF"/>
    <property type="match status" value="1"/>
</dbReference>
<dbReference type="InterPro" id="IPR019991">
    <property type="entry name" value="GTP-bd_ribosome_bgen"/>
</dbReference>
<evidence type="ECO:0000313" key="7">
    <source>
        <dbReference type="EMBL" id="KXA31821.1"/>
    </source>
</evidence>
<name>A0A133PSL6_9FIRM</name>
<dbReference type="EMBL" id="LRQE01000002">
    <property type="protein sequence ID" value="KXA31821.1"/>
    <property type="molecule type" value="Genomic_DNA"/>
</dbReference>
<evidence type="ECO:0000256" key="5">
    <source>
        <dbReference type="PIRSR" id="PIRSR006230-1"/>
    </source>
</evidence>
<feature type="binding site" evidence="5">
    <location>
        <begin position="129"/>
        <end position="134"/>
    </location>
    <ligand>
        <name>GTP</name>
        <dbReference type="ChEBI" id="CHEBI:37565"/>
    </ligand>
</feature>
<comment type="caution">
    <text evidence="7">The sequence shown here is derived from an EMBL/GenBank/DDBJ whole genome shotgun (WGS) entry which is preliminary data.</text>
</comment>
<dbReference type="GO" id="GO:0006412">
    <property type="term" value="P:translation"/>
    <property type="evidence" value="ECO:0007669"/>
    <property type="project" value="TreeGrafter"/>
</dbReference>
<dbReference type="Proteomes" id="UP000070174">
    <property type="component" value="Unassembled WGS sequence"/>
</dbReference>
<dbReference type="AlphaFoldDB" id="A0A133PSL6"/>
<dbReference type="Gene3D" id="1.10.1580.10">
    <property type="match status" value="1"/>
</dbReference>
<dbReference type="GO" id="GO:0005737">
    <property type="term" value="C:cytoplasm"/>
    <property type="evidence" value="ECO:0007669"/>
    <property type="project" value="UniProtKB-SubCell"/>
</dbReference>
<dbReference type="PIRSF" id="PIRSF006230">
    <property type="entry name" value="MG442"/>
    <property type="match status" value="1"/>
</dbReference>
<dbReference type="InterPro" id="IPR023179">
    <property type="entry name" value="GTP-bd_ortho_bundle_sf"/>
</dbReference>
<dbReference type="PATRIC" id="fig|54005.3.peg.71"/>
<comment type="subcellular location">
    <subcellularLocation>
        <location evidence="4">Cytoplasm</location>
    </subcellularLocation>
</comment>
<gene>
    <name evidence="7" type="ORF">HMPREF3229_00071</name>
</gene>
<feature type="binding site" evidence="5">
    <location>
        <begin position="58"/>
        <end position="61"/>
    </location>
    <ligand>
        <name>GTP</name>
        <dbReference type="ChEBI" id="CHEBI:37565"/>
    </ligand>
</feature>
<dbReference type="InterPro" id="IPR006073">
    <property type="entry name" value="GTP-bd"/>
</dbReference>
<dbReference type="InterPro" id="IPR030378">
    <property type="entry name" value="G_CP_dom"/>
</dbReference>
<evidence type="ECO:0000256" key="1">
    <source>
        <dbReference type="ARBA" id="ARBA00014898"/>
    </source>
</evidence>
<dbReference type="RefSeq" id="WP_060799382.1">
    <property type="nucleotide sequence ID" value="NZ_KQ957085.1"/>
</dbReference>
<evidence type="ECO:0000259" key="6">
    <source>
        <dbReference type="PROSITE" id="PS51721"/>
    </source>
</evidence>
<dbReference type="PANTHER" id="PTHR45782">
    <property type="entry name" value="MITOCHONDRIAL RIBOSOME-ASSOCIATED GTPASE 1"/>
    <property type="match status" value="1"/>
</dbReference>
<protein>
    <recommendedName>
        <fullName evidence="1 4">Ribosome biogenesis GTPase A</fullName>
    </recommendedName>
</protein>
<dbReference type="InterPro" id="IPR027417">
    <property type="entry name" value="P-loop_NTPase"/>
</dbReference>
<proteinExistence type="inferred from homology"/>
<accession>A0A133PSL6</accession>